<comment type="similarity">
    <text evidence="1">Belongs to the cytidine and deoxycytidylate deaminase family.</text>
</comment>
<sequence length="287" mass="31395">MALIDNKTELFIIESCKQSHGVINSELVNQLILQLECDIESLQQALLPIAATFAQAPISSFYVGAVIFDKQTGNMYLGANLEFKHQALSLVVHAEQAAIANAWINGAKEITSIAINAAPCGFCRQFMNELSTAGTLEILLPTGRYSLEELLPCDFGPQDLGNQESLMSHKKENIEIELPVSEELKEQVRLAYVPYSKNMSAAELVLTDGRVFYGRYAENAAYSPSLSPMSSVLSQLALAGEKLPEAEVERITLVETKGYENQKSVAQAVLTNLNGDSSLVHHVFEAK</sequence>
<comment type="cofactor">
    <cofactor evidence="8">
        <name>Zn(2+)</name>
        <dbReference type="ChEBI" id="CHEBI:29105"/>
    </cofactor>
    <text evidence="8">Binds 1 zinc ion.</text>
</comment>
<evidence type="ECO:0000313" key="11">
    <source>
        <dbReference type="Proteomes" id="UP000076643"/>
    </source>
</evidence>
<dbReference type="Gene3D" id="3.40.140.10">
    <property type="entry name" value="Cytidine Deaminase, domain 2"/>
    <property type="match status" value="2"/>
</dbReference>
<proteinExistence type="inferred from homology"/>
<dbReference type="GO" id="GO:0004126">
    <property type="term" value="F:cytidine deaminase activity"/>
    <property type="evidence" value="ECO:0007669"/>
    <property type="project" value="InterPro"/>
</dbReference>
<evidence type="ECO:0000313" key="10">
    <source>
        <dbReference type="EMBL" id="KZN39068.1"/>
    </source>
</evidence>
<feature type="domain" description="CMP/dCMP-type deaminase" evidence="9">
    <location>
        <begin position="36"/>
        <end position="158"/>
    </location>
</feature>
<evidence type="ECO:0000256" key="2">
    <source>
        <dbReference type="ARBA" id="ARBA00011738"/>
    </source>
</evidence>
<evidence type="ECO:0000256" key="5">
    <source>
        <dbReference type="ARBA" id="ARBA00022833"/>
    </source>
</evidence>
<dbReference type="PANTHER" id="PTHR11644">
    <property type="entry name" value="CYTIDINE DEAMINASE"/>
    <property type="match status" value="1"/>
</dbReference>
<feature type="binding site" evidence="8">
    <location>
        <position position="123"/>
    </location>
    <ligand>
        <name>Zn(2+)</name>
        <dbReference type="ChEBI" id="CHEBI:29105"/>
        <note>catalytic</note>
    </ligand>
</feature>
<evidence type="ECO:0000256" key="4">
    <source>
        <dbReference type="ARBA" id="ARBA00022801"/>
    </source>
</evidence>
<organism evidence="10 11">
    <name type="scientific">Pseudoalteromonas luteoviolacea DSM 6061</name>
    <dbReference type="NCBI Taxonomy" id="1365250"/>
    <lineage>
        <taxon>Bacteria</taxon>
        <taxon>Pseudomonadati</taxon>
        <taxon>Pseudomonadota</taxon>
        <taxon>Gammaproteobacteria</taxon>
        <taxon>Alteromonadales</taxon>
        <taxon>Pseudoalteromonadaceae</taxon>
        <taxon>Pseudoalteromonas</taxon>
    </lineage>
</organism>
<evidence type="ECO:0000256" key="8">
    <source>
        <dbReference type="PIRSR" id="PIRSR006334-3"/>
    </source>
</evidence>
<dbReference type="PANTHER" id="PTHR11644:SF2">
    <property type="entry name" value="CYTIDINE DEAMINASE"/>
    <property type="match status" value="1"/>
</dbReference>
<name>A0A166WZC7_9GAMM</name>
<dbReference type="InterPro" id="IPR016193">
    <property type="entry name" value="Cytidine_deaminase-like"/>
</dbReference>
<dbReference type="Proteomes" id="UP000076643">
    <property type="component" value="Unassembled WGS sequence"/>
</dbReference>
<protein>
    <recommendedName>
        <fullName evidence="9">CMP/dCMP-type deaminase domain-containing protein</fullName>
    </recommendedName>
</protein>
<comment type="caution">
    <text evidence="10">The sequence shown here is derived from an EMBL/GenBank/DDBJ whole genome shotgun (WGS) entry which is preliminary data.</text>
</comment>
<feature type="active site" description="Proton donor" evidence="6">
    <location>
        <position position="95"/>
    </location>
</feature>
<keyword evidence="3 8" id="KW-0479">Metal-binding</keyword>
<dbReference type="NCBIfam" id="NF006537">
    <property type="entry name" value="PRK09027.1"/>
    <property type="match status" value="1"/>
</dbReference>
<reference evidence="10 11" key="1">
    <citation type="submission" date="2013-07" db="EMBL/GenBank/DDBJ databases">
        <title>Comparative Genomic and Metabolomic Analysis of Twelve Strains of Pseudoalteromonas luteoviolacea.</title>
        <authorList>
            <person name="Vynne N.G."/>
            <person name="Mansson M."/>
            <person name="Gram L."/>
        </authorList>
    </citation>
    <scope>NUCLEOTIDE SEQUENCE [LARGE SCALE GENOMIC DNA]</scope>
    <source>
        <strain evidence="10 11">DSM 6061</strain>
    </source>
</reference>
<dbReference type="PROSITE" id="PS00903">
    <property type="entry name" value="CYT_DCMP_DEAMINASES_1"/>
    <property type="match status" value="1"/>
</dbReference>
<evidence type="ECO:0000256" key="7">
    <source>
        <dbReference type="PIRSR" id="PIRSR006334-2"/>
    </source>
</evidence>
<feature type="domain" description="CMP/dCMP-type deaminase" evidence="9">
    <location>
        <begin position="175"/>
        <end position="287"/>
    </location>
</feature>
<evidence type="ECO:0000256" key="6">
    <source>
        <dbReference type="PIRSR" id="PIRSR006334-1"/>
    </source>
</evidence>
<keyword evidence="11" id="KW-1185">Reference proteome</keyword>
<dbReference type="GO" id="GO:0042802">
    <property type="term" value="F:identical protein binding"/>
    <property type="evidence" value="ECO:0007669"/>
    <property type="project" value="UniProtKB-ARBA"/>
</dbReference>
<dbReference type="GO" id="GO:0055086">
    <property type="term" value="P:nucleobase-containing small molecule metabolic process"/>
    <property type="evidence" value="ECO:0007669"/>
    <property type="project" value="UniProtKB-ARBA"/>
</dbReference>
<dbReference type="GO" id="GO:0072527">
    <property type="term" value="P:pyrimidine-containing compound metabolic process"/>
    <property type="evidence" value="ECO:0007669"/>
    <property type="project" value="UniProtKB-ARBA"/>
</dbReference>
<dbReference type="InterPro" id="IPR050202">
    <property type="entry name" value="Cyt/Deoxycyt_deaminase"/>
</dbReference>
<dbReference type="Pfam" id="PF08211">
    <property type="entry name" value="dCMP_cyt_deam_2"/>
    <property type="match status" value="1"/>
</dbReference>
<comment type="subunit">
    <text evidence="2">Homodimer.</text>
</comment>
<feature type="binding site" evidence="8">
    <location>
        <position position="93"/>
    </location>
    <ligand>
        <name>Zn(2+)</name>
        <dbReference type="ChEBI" id="CHEBI:29105"/>
        <note>catalytic</note>
    </ligand>
</feature>
<dbReference type="InterPro" id="IPR002125">
    <property type="entry name" value="CMP_dCMP_dom"/>
</dbReference>
<dbReference type="InterPro" id="IPR013171">
    <property type="entry name" value="Cyd/dCyd_deaminase_Zn-bd"/>
</dbReference>
<evidence type="ECO:0000256" key="3">
    <source>
        <dbReference type="ARBA" id="ARBA00022723"/>
    </source>
</evidence>
<evidence type="ECO:0000259" key="9">
    <source>
        <dbReference type="PROSITE" id="PS51747"/>
    </source>
</evidence>
<dbReference type="PATRIC" id="fig|1365250.3.peg.2181"/>
<dbReference type="CDD" id="cd01283">
    <property type="entry name" value="cytidine_deaminase"/>
    <property type="match status" value="2"/>
</dbReference>
<accession>A0A166WZC7</accession>
<dbReference type="SUPFAM" id="SSF53927">
    <property type="entry name" value="Cytidine deaminase-like"/>
    <property type="match status" value="2"/>
</dbReference>
<feature type="binding site" evidence="8">
    <location>
        <position position="120"/>
    </location>
    <ligand>
        <name>Zn(2+)</name>
        <dbReference type="ChEBI" id="CHEBI:29105"/>
        <note>catalytic</note>
    </ligand>
</feature>
<evidence type="ECO:0000256" key="1">
    <source>
        <dbReference type="ARBA" id="ARBA00006576"/>
    </source>
</evidence>
<dbReference type="EMBL" id="AUYB01000100">
    <property type="protein sequence ID" value="KZN39068.1"/>
    <property type="molecule type" value="Genomic_DNA"/>
</dbReference>
<dbReference type="AlphaFoldDB" id="A0A166WZC7"/>
<dbReference type="GO" id="GO:0008270">
    <property type="term" value="F:zinc ion binding"/>
    <property type="evidence" value="ECO:0007669"/>
    <property type="project" value="InterPro"/>
</dbReference>
<feature type="binding site" evidence="7">
    <location>
        <begin position="80"/>
        <end position="82"/>
    </location>
    <ligand>
        <name>substrate</name>
    </ligand>
</feature>
<dbReference type="RefSeq" id="WP_063356189.1">
    <property type="nucleotide sequence ID" value="NZ_AQHB01000049.1"/>
</dbReference>
<dbReference type="GO" id="GO:0005829">
    <property type="term" value="C:cytosol"/>
    <property type="evidence" value="ECO:0007669"/>
    <property type="project" value="TreeGrafter"/>
</dbReference>
<dbReference type="PIRSF" id="PIRSF006334">
    <property type="entry name" value="Cdd_plus_pseudo"/>
    <property type="match status" value="1"/>
</dbReference>
<dbReference type="Pfam" id="PF00383">
    <property type="entry name" value="dCMP_cyt_deam_1"/>
    <property type="match status" value="1"/>
</dbReference>
<keyword evidence="4" id="KW-0378">Hydrolase</keyword>
<gene>
    <name evidence="10" type="ORF">N475_14755</name>
</gene>
<dbReference type="InterPro" id="IPR016192">
    <property type="entry name" value="APOBEC/CMP_deaminase_Zn-bd"/>
</dbReference>
<dbReference type="PROSITE" id="PS51747">
    <property type="entry name" value="CYT_DCMP_DEAMINASES_2"/>
    <property type="match status" value="2"/>
</dbReference>
<keyword evidence="5 8" id="KW-0862">Zinc</keyword>